<dbReference type="GO" id="GO:0008233">
    <property type="term" value="F:peptidase activity"/>
    <property type="evidence" value="ECO:0007669"/>
    <property type="project" value="UniProtKB-KW"/>
</dbReference>
<reference evidence="6" key="1">
    <citation type="journal article" date="2019" name="Int. J. Syst. Evol. Microbiol.">
        <title>The Global Catalogue of Microorganisms (GCM) 10K type strain sequencing project: providing services to taxonomists for standard genome sequencing and annotation.</title>
        <authorList>
            <consortium name="The Broad Institute Genomics Platform"/>
            <consortium name="The Broad Institute Genome Sequencing Center for Infectious Disease"/>
            <person name="Wu L."/>
            <person name="Ma J."/>
        </authorList>
    </citation>
    <scope>NUCLEOTIDE SEQUENCE [LARGE SCALE GENOMIC DNA]</scope>
    <source>
        <strain evidence="6">CCUG 61889</strain>
    </source>
</reference>
<name>A0ABV8B2A8_9BACI</name>
<evidence type="ECO:0000313" key="6">
    <source>
        <dbReference type="Proteomes" id="UP001595752"/>
    </source>
</evidence>
<dbReference type="Pfam" id="PF04586">
    <property type="entry name" value="Peptidase_S78"/>
    <property type="match status" value="1"/>
</dbReference>
<organism evidence="5 6">
    <name type="scientific">Bacillus songklensis</name>
    <dbReference type="NCBI Taxonomy" id="1069116"/>
    <lineage>
        <taxon>Bacteria</taxon>
        <taxon>Bacillati</taxon>
        <taxon>Bacillota</taxon>
        <taxon>Bacilli</taxon>
        <taxon>Bacillales</taxon>
        <taxon>Bacillaceae</taxon>
        <taxon>Bacillus</taxon>
    </lineage>
</organism>
<protein>
    <submittedName>
        <fullName evidence="5">HK97 family phage prohead protease</fullName>
    </submittedName>
</protein>
<sequence length="203" mass="23690">MTKKMQTPMTEKRELPQSTIELRESENGQRTLTGYAVKWEMKSHKMGYWTRFREQFKKGAFTESLNKDDQRALWSHDTSKVLGRTKNGTLRLYEDDIGLRFELDLPNTTLGNDAYETIKRGDVDGVSFGFSMRKQEWDEADPDNIVRTITQADLFEISPVGFPAYPDSQVSARSDDPYKAYLEEKENLQNRELRKQLILQTYL</sequence>
<evidence type="ECO:0000313" key="5">
    <source>
        <dbReference type="EMBL" id="MFC3883759.1"/>
    </source>
</evidence>
<dbReference type="NCBIfam" id="TIGR01543">
    <property type="entry name" value="proheadase_HK97"/>
    <property type="match status" value="1"/>
</dbReference>
<evidence type="ECO:0000256" key="3">
    <source>
        <dbReference type="ARBA" id="ARBA00022801"/>
    </source>
</evidence>
<comment type="caution">
    <text evidence="5">The sequence shown here is derived from an EMBL/GenBank/DDBJ whole genome shotgun (WGS) entry which is preliminary data.</text>
</comment>
<dbReference type="Proteomes" id="UP001595752">
    <property type="component" value="Unassembled WGS sequence"/>
</dbReference>
<dbReference type="InterPro" id="IPR006433">
    <property type="entry name" value="Prohead_protease"/>
</dbReference>
<evidence type="ECO:0000256" key="2">
    <source>
        <dbReference type="ARBA" id="ARBA00022670"/>
    </source>
</evidence>
<dbReference type="RefSeq" id="WP_377914555.1">
    <property type="nucleotide sequence ID" value="NZ_JBHRZT010000043.1"/>
</dbReference>
<keyword evidence="1" id="KW-1188">Viral release from host cell</keyword>
<feature type="domain" description="Prohead serine protease" evidence="4">
    <location>
        <begin position="19"/>
        <end position="174"/>
    </location>
</feature>
<dbReference type="GO" id="GO:0006508">
    <property type="term" value="P:proteolysis"/>
    <property type="evidence" value="ECO:0007669"/>
    <property type="project" value="UniProtKB-KW"/>
</dbReference>
<dbReference type="EMBL" id="JBHRZT010000043">
    <property type="protein sequence ID" value="MFC3883759.1"/>
    <property type="molecule type" value="Genomic_DNA"/>
</dbReference>
<evidence type="ECO:0000256" key="1">
    <source>
        <dbReference type="ARBA" id="ARBA00022612"/>
    </source>
</evidence>
<keyword evidence="3" id="KW-0378">Hydrolase</keyword>
<dbReference type="InterPro" id="IPR054613">
    <property type="entry name" value="Peptidase_S78_dom"/>
</dbReference>
<gene>
    <name evidence="5" type="ORF">ACFOU2_09700</name>
</gene>
<keyword evidence="6" id="KW-1185">Reference proteome</keyword>
<evidence type="ECO:0000259" key="4">
    <source>
        <dbReference type="Pfam" id="PF04586"/>
    </source>
</evidence>
<keyword evidence="2 5" id="KW-0645">Protease</keyword>
<proteinExistence type="predicted"/>
<accession>A0ABV8B2A8</accession>